<organism evidence="2 3">
    <name type="scientific">Caenimonas terrae</name>
    <dbReference type="NCBI Taxonomy" id="696074"/>
    <lineage>
        <taxon>Bacteria</taxon>
        <taxon>Pseudomonadati</taxon>
        <taxon>Pseudomonadota</taxon>
        <taxon>Betaproteobacteria</taxon>
        <taxon>Burkholderiales</taxon>
        <taxon>Comamonadaceae</taxon>
        <taxon>Caenimonas</taxon>
    </lineage>
</organism>
<dbReference type="Proteomes" id="UP001596037">
    <property type="component" value="Unassembled WGS sequence"/>
</dbReference>
<feature type="signal peptide" evidence="1">
    <location>
        <begin position="1"/>
        <end position="28"/>
    </location>
</feature>
<evidence type="ECO:0008006" key="4">
    <source>
        <dbReference type="Google" id="ProtNLM"/>
    </source>
</evidence>
<keyword evidence="3" id="KW-1185">Reference proteome</keyword>
<feature type="chain" id="PRO_5046006842" description="DnrO protein" evidence="1">
    <location>
        <begin position="29"/>
        <end position="170"/>
    </location>
</feature>
<dbReference type="RefSeq" id="WP_376849003.1">
    <property type="nucleotide sequence ID" value="NZ_JBHSMF010000004.1"/>
</dbReference>
<protein>
    <recommendedName>
        <fullName evidence="4">DnrO protein</fullName>
    </recommendedName>
</protein>
<evidence type="ECO:0000313" key="3">
    <source>
        <dbReference type="Proteomes" id="UP001596037"/>
    </source>
</evidence>
<sequence>MKSLKLHTLASMLAVIAACAVASPPVLAAGASQGAPHAHGGAAPAGLALDHGRKWSTDAPLRGGMARIRTLVEPQLGAAHAGKLQPAQATALADRIETEIGGIVANCKLEPQADAMLHLVIGEIGAGTEAMKGRTPAVRPGQGLVLVAAALNSYGEHFEHPGFRPIHVGH</sequence>
<keyword evidence="1" id="KW-0732">Signal</keyword>
<proteinExistence type="predicted"/>
<gene>
    <name evidence="2" type="ORF">ACFPOE_05445</name>
</gene>
<comment type="caution">
    <text evidence="2">The sequence shown here is derived from an EMBL/GenBank/DDBJ whole genome shotgun (WGS) entry which is preliminary data.</text>
</comment>
<reference evidence="3" key="1">
    <citation type="journal article" date="2019" name="Int. J. Syst. Evol. Microbiol.">
        <title>The Global Catalogue of Microorganisms (GCM) 10K type strain sequencing project: providing services to taxonomists for standard genome sequencing and annotation.</title>
        <authorList>
            <consortium name="The Broad Institute Genomics Platform"/>
            <consortium name="The Broad Institute Genome Sequencing Center for Infectious Disease"/>
            <person name="Wu L."/>
            <person name="Ma J."/>
        </authorList>
    </citation>
    <scope>NUCLEOTIDE SEQUENCE [LARGE SCALE GENOMIC DNA]</scope>
    <source>
        <strain evidence="3">CCUG 57401</strain>
    </source>
</reference>
<dbReference type="EMBL" id="JBHSMF010000004">
    <property type="protein sequence ID" value="MFC5496969.1"/>
    <property type="molecule type" value="Genomic_DNA"/>
</dbReference>
<evidence type="ECO:0000313" key="2">
    <source>
        <dbReference type="EMBL" id="MFC5496969.1"/>
    </source>
</evidence>
<dbReference type="PROSITE" id="PS51257">
    <property type="entry name" value="PROKAR_LIPOPROTEIN"/>
    <property type="match status" value="1"/>
</dbReference>
<name>A0ABW0NAM6_9BURK</name>
<accession>A0ABW0NAM6</accession>
<evidence type="ECO:0000256" key="1">
    <source>
        <dbReference type="SAM" id="SignalP"/>
    </source>
</evidence>